<sequence>MKKFTFLSGVLATPVIFSLLFLVATVRAEPYGWSPDVDNSGGGPPSCSDTKPDKAPILMQPNHPLLPRGKAGEVRLFWHKVPGANSYNVYYGLSPSNYIFSAINIGDIDNFTVGQLTARRYYFAVQARNGCAASDLSNEWAGTPVGLGGGVGTALTSVSNTFEPEPTVVEEEPEATVAPEVQGLTEEVPPVEEYQPPANPNPFVPTPTPKPLSFWQRLLRIFFR</sequence>
<evidence type="ECO:0000313" key="1">
    <source>
        <dbReference type="EMBL" id="KKS96070.1"/>
    </source>
</evidence>
<dbReference type="EMBL" id="LCFP01000012">
    <property type="protein sequence ID" value="KKS96070.1"/>
    <property type="molecule type" value="Genomic_DNA"/>
</dbReference>
<comment type="caution">
    <text evidence="1">The sequence shown here is derived from an EMBL/GenBank/DDBJ whole genome shotgun (WGS) entry which is preliminary data.</text>
</comment>
<dbReference type="Gene3D" id="2.60.40.10">
    <property type="entry name" value="Immunoglobulins"/>
    <property type="match status" value="1"/>
</dbReference>
<proteinExistence type="predicted"/>
<evidence type="ECO:0000313" key="2">
    <source>
        <dbReference type="Proteomes" id="UP000034894"/>
    </source>
</evidence>
<dbReference type="InterPro" id="IPR036116">
    <property type="entry name" value="FN3_sf"/>
</dbReference>
<dbReference type="InterPro" id="IPR013783">
    <property type="entry name" value="Ig-like_fold"/>
</dbReference>
<evidence type="ECO:0008006" key="3">
    <source>
        <dbReference type="Google" id="ProtNLM"/>
    </source>
</evidence>
<organism evidence="1 2">
    <name type="scientific">Candidatus Gottesmanbacteria bacterium GW2011_GWA2_43_14</name>
    <dbReference type="NCBI Taxonomy" id="1618443"/>
    <lineage>
        <taxon>Bacteria</taxon>
        <taxon>Candidatus Gottesmaniibacteriota</taxon>
    </lineage>
</organism>
<dbReference type="STRING" id="1618443.UV73_C0012G0098"/>
<protein>
    <recommendedName>
        <fullName evidence="3">Fibronectin type-III domain-containing protein</fullName>
    </recommendedName>
</protein>
<dbReference type="Proteomes" id="UP000034894">
    <property type="component" value="Unassembled WGS sequence"/>
</dbReference>
<accession>A0A0G1DDV0</accession>
<gene>
    <name evidence="1" type="ORF">UV73_C0012G0098</name>
</gene>
<reference evidence="1 2" key="1">
    <citation type="journal article" date="2015" name="Nature">
        <title>rRNA introns, odd ribosomes, and small enigmatic genomes across a large radiation of phyla.</title>
        <authorList>
            <person name="Brown C.T."/>
            <person name="Hug L.A."/>
            <person name="Thomas B.C."/>
            <person name="Sharon I."/>
            <person name="Castelle C.J."/>
            <person name="Singh A."/>
            <person name="Wilkins M.J."/>
            <person name="Williams K.H."/>
            <person name="Banfield J.F."/>
        </authorList>
    </citation>
    <scope>NUCLEOTIDE SEQUENCE [LARGE SCALE GENOMIC DNA]</scope>
</reference>
<dbReference type="SUPFAM" id="SSF49265">
    <property type="entry name" value="Fibronectin type III"/>
    <property type="match status" value="1"/>
</dbReference>
<name>A0A0G1DDV0_9BACT</name>
<dbReference type="AlphaFoldDB" id="A0A0G1DDV0"/>